<dbReference type="RefSeq" id="WP_088979902.1">
    <property type="nucleotide sequence ID" value="NZ_JBFAII010000026.1"/>
</dbReference>
<dbReference type="SUPFAM" id="SSF47336">
    <property type="entry name" value="ACP-like"/>
    <property type="match status" value="1"/>
</dbReference>
<accession>A0A1C4UAR0</accession>
<dbReference type="Gene3D" id="1.10.1200.10">
    <property type="entry name" value="ACP-like"/>
    <property type="match status" value="1"/>
</dbReference>
<evidence type="ECO:0000313" key="2">
    <source>
        <dbReference type="EMBL" id="SCE68751.1"/>
    </source>
</evidence>
<dbReference type="InterPro" id="IPR036736">
    <property type="entry name" value="ACP-like_sf"/>
</dbReference>
<dbReference type="InterPro" id="IPR009081">
    <property type="entry name" value="PP-bd_ACP"/>
</dbReference>
<dbReference type="Proteomes" id="UP000198253">
    <property type="component" value="Chromosome I"/>
</dbReference>
<evidence type="ECO:0000313" key="3">
    <source>
        <dbReference type="Proteomes" id="UP000198253"/>
    </source>
</evidence>
<proteinExistence type="predicted"/>
<keyword evidence="3" id="KW-1185">Reference proteome</keyword>
<dbReference type="AlphaFoldDB" id="A0A1C4UAR0"/>
<name>A0A1C4UAR0_MICEC</name>
<gene>
    <name evidence="2" type="ORF">GA0070618_0163</name>
</gene>
<feature type="domain" description="Carrier" evidence="1">
    <location>
        <begin position="26"/>
        <end position="79"/>
    </location>
</feature>
<protein>
    <submittedName>
        <fullName evidence="2">Phosphopantetheine attachment site</fullName>
    </submittedName>
</protein>
<dbReference type="Pfam" id="PF00550">
    <property type="entry name" value="PP-binding"/>
    <property type="match status" value="1"/>
</dbReference>
<dbReference type="OrthoDB" id="4241529at2"/>
<dbReference type="EMBL" id="LT607413">
    <property type="protein sequence ID" value="SCE68751.1"/>
    <property type="molecule type" value="Genomic_DNA"/>
</dbReference>
<evidence type="ECO:0000259" key="1">
    <source>
        <dbReference type="Pfam" id="PF00550"/>
    </source>
</evidence>
<dbReference type="InParanoid" id="A0A1C4UAR0"/>
<organism evidence="2 3">
    <name type="scientific">Micromonospora echinospora</name>
    <name type="common">Micromonospora purpurea</name>
    <dbReference type="NCBI Taxonomy" id="1877"/>
    <lineage>
        <taxon>Bacteria</taxon>
        <taxon>Bacillati</taxon>
        <taxon>Actinomycetota</taxon>
        <taxon>Actinomycetes</taxon>
        <taxon>Micromonosporales</taxon>
        <taxon>Micromonosporaceae</taxon>
        <taxon>Micromonospora</taxon>
    </lineage>
</organism>
<sequence>MSVDVAALQKEAIEWVREWNEDDLPVELDADTPLLAKGLLDSMGMVAFVSFLEERFDLRFDFTSFVPGPNASIRTLLDHCLGR</sequence>
<reference evidence="3" key="1">
    <citation type="submission" date="2016-06" db="EMBL/GenBank/DDBJ databases">
        <authorList>
            <person name="Varghese N."/>
            <person name="Submissions Spin"/>
        </authorList>
    </citation>
    <scope>NUCLEOTIDE SEQUENCE [LARGE SCALE GENOMIC DNA]</scope>
    <source>
        <strain evidence="3">DSM 43816</strain>
    </source>
</reference>